<evidence type="ECO:0000256" key="7">
    <source>
        <dbReference type="ARBA" id="ARBA00048539"/>
    </source>
</evidence>
<evidence type="ECO:0000259" key="9">
    <source>
        <dbReference type="SMART" id="SM00977"/>
    </source>
</evidence>
<dbReference type="Pfam" id="PF11734">
    <property type="entry name" value="TilS_C"/>
    <property type="match status" value="1"/>
</dbReference>
<name>A0A7H0VHS5_9FLAO</name>
<keyword evidence="3 8" id="KW-0436">Ligase</keyword>
<dbReference type="InterPro" id="IPR014729">
    <property type="entry name" value="Rossmann-like_a/b/a_fold"/>
</dbReference>
<dbReference type="NCBIfam" id="TIGR02432">
    <property type="entry name" value="lysidine_TilS_N"/>
    <property type="match status" value="1"/>
</dbReference>
<dbReference type="HAMAP" id="MF_01161">
    <property type="entry name" value="tRNA_Ile_lys_synt"/>
    <property type="match status" value="1"/>
</dbReference>
<dbReference type="CDD" id="cd01992">
    <property type="entry name" value="TilS_N"/>
    <property type="match status" value="1"/>
</dbReference>
<dbReference type="PANTHER" id="PTHR43033">
    <property type="entry name" value="TRNA(ILE)-LYSIDINE SYNTHASE-RELATED"/>
    <property type="match status" value="1"/>
</dbReference>
<dbReference type="GO" id="GO:0032267">
    <property type="term" value="F:tRNA(Ile)-lysidine synthase activity"/>
    <property type="evidence" value="ECO:0007669"/>
    <property type="project" value="UniProtKB-EC"/>
</dbReference>
<comment type="subcellular location">
    <subcellularLocation>
        <location evidence="1 8">Cytoplasm</location>
    </subcellularLocation>
</comment>
<reference evidence="10 11" key="1">
    <citation type="submission" date="2020-08" db="EMBL/GenBank/DDBJ databases">
        <title>Croceimicrobium hydrocarbonivorans gen. nov., sp. nov., a novel marine bacterium isolated from a bacterial consortium that degrades polyethylene terephthalate.</title>
        <authorList>
            <person name="Liu R."/>
        </authorList>
    </citation>
    <scope>NUCLEOTIDE SEQUENCE [LARGE SCALE GENOMIC DNA]</scope>
    <source>
        <strain evidence="10 11">A20-9</strain>
    </source>
</reference>
<keyword evidence="2 8" id="KW-0963">Cytoplasm</keyword>
<evidence type="ECO:0000256" key="1">
    <source>
        <dbReference type="ARBA" id="ARBA00004496"/>
    </source>
</evidence>
<dbReference type="InterPro" id="IPR011063">
    <property type="entry name" value="TilS/TtcA_N"/>
</dbReference>
<comment type="domain">
    <text evidence="8">The N-terminal region contains the highly conserved SGGXDS motif, predicted to be a P-loop motif involved in ATP binding.</text>
</comment>
<keyword evidence="6 8" id="KW-0067">ATP-binding</keyword>
<evidence type="ECO:0000313" key="11">
    <source>
        <dbReference type="Proteomes" id="UP000516305"/>
    </source>
</evidence>
<keyword evidence="4 8" id="KW-0819">tRNA processing</keyword>
<dbReference type="Proteomes" id="UP000516305">
    <property type="component" value="Chromosome"/>
</dbReference>
<evidence type="ECO:0000256" key="5">
    <source>
        <dbReference type="ARBA" id="ARBA00022741"/>
    </source>
</evidence>
<accession>A0A7H0VHS5</accession>
<dbReference type="AlphaFoldDB" id="A0A7H0VHS5"/>
<feature type="domain" description="Lysidine-tRNA(Ile) synthetase C-terminal" evidence="9">
    <location>
        <begin position="361"/>
        <end position="433"/>
    </location>
</feature>
<gene>
    <name evidence="8 10" type="primary">tilS</name>
    <name evidence="10" type="ORF">H4K34_05385</name>
</gene>
<keyword evidence="5 8" id="KW-0547">Nucleotide-binding</keyword>
<dbReference type="EC" id="6.3.4.19" evidence="8"/>
<comment type="function">
    <text evidence="8">Ligates lysine onto the cytidine present at position 34 of the AUA codon-specific tRNA(Ile) that contains the anticodon CAU, in an ATP-dependent manner. Cytidine is converted to lysidine, thus changing the amino acid specificity of the tRNA from methionine to isoleucine.</text>
</comment>
<dbReference type="SUPFAM" id="SSF56037">
    <property type="entry name" value="PheT/TilS domain"/>
    <property type="match status" value="1"/>
</dbReference>
<comment type="similarity">
    <text evidence="8">Belongs to the tRNA(Ile)-lysidine synthase family.</text>
</comment>
<organism evidence="10 11">
    <name type="scientific">Croceimicrobium hydrocarbonivorans</name>
    <dbReference type="NCBI Taxonomy" id="2761580"/>
    <lineage>
        <taxon>Bacteria</taxon>
        <taxon>Pseudomonadati</taxon>
        <taxon>Bacteroidota</taxon>
        <taxon>Flavobacteriia</taxon>
        <taxon>Flavobacteriales</taxon>
        <taxon>Owenweeksiaceae</taxon>
        <taxon>Croceimicrobium</taxon>
    </lineage>
</organism>
<feature type="binding site" evidence="8">
    <location>
        <begin position="25"/>
        <end position="30"/>
    </location>
    <ligand>
        <name>ATP</name>
        <dbReference type="ChEBI" id="CHEBI:30616"/>
    </ligand>
</feature>
<dbReference type="SUPFAM" id="SSF52402">
    <property type="entry name" value="Adenine nucleotide alpha hydrolases-like"/>
    <property type="match status" value="1"/>
</dbReference>
<dbReference type="SMART" id="SM00977">
    <property type="entry name" value="TilS_C"/>
    <property type="match status" value="1"/>
</dbReference>
<dbReference type="InterPro" id="IPR012795">
    <property type="entry name" value="tRNA_Ile_lys_synt_N"/>
</dbReference>
<evidence type="ECO:0000256" key="6">
    <source>
        <dbReference type="ARBA" id="ARBA00022840"/>
    </source>
</evidence>
<comment type="catalytic activity">
    <reaction evidence="7 8">
        <text>cytidine(34) in tRNA(Ile2) + L-lysine + ATP = lysidine(34) in tRNA(Ile2) + AMP + diphosphate + H(+)</text>
        <dbReference type="Rhea" id="RHEA:43744"/>
        <dbReference type="Rhea" id="RHEA-COMP:10625"/>
        <dbReference type="Rhea" id="RHEA-COMP:10670"/>
        <dbReference type="ChEBI" id="CHEBI:15378"/>
        <dbReference type="ChEBI" id="CHEBI:30616"/>
        <dbReference type="ChEBI" id="CHEBI:32551"/>
        <dbReference type="ChEBI" id="CHEBI:33019"/>
        <dbReference type="ChEBI" id="CHEBI:82748"/>
        <dbReference type="ChEBI" id="CHEBI:83665"/>
        <dbReference type="ChEBI" id="CHEBI:456215"/>
        <dbReference type="EC" id="6.3.4.19"/>
    </reaction>
</comment>
<dbReference type="InterPro" id="IPR012796">
    <property type="entry name" value="Lysidine-tRNA-synth_C"/>
</dbReference>
<dbReference type="GO" id="GO:0006400">
    <property type="term" value="P:tRNA modification"/>
    <property type="evidence" value="ECO:0007669"/>
    <property type="project" value="UniProtKB-UniRule"/>
</dbReference>
<dbReference type="GO" id="GO:0005524">
    <property type="term" value="F:ATP binding"/>
    <property type="evidence" value="ECO:0007669"/>
    <property type="project" value="UniProtKB-UniRule"/>
</dbReference>
<sequence length="436" mass="50726">MLDTLQAALAKYDIDSRDKLLLAISGGLDSVVLLQALLDLGFQPELAHCNFGLRGEESEADADFCQRLARQHGLTIHIKKCETETYAQEKGLSIQMAARDLRYAYFEELDLLGNYRAILTAHHGDDQLETMIFKLARGSALEAVAGIREKRQKYIRPMLGILRNEIEAFAQERNLAWREDASNAETKYLRNAYRHRLIPLWEEIQPDLKSKMLLSSRLLREQSDALDELLEEKLSEALIQEEGWERLNYSSIVDKAWFGQLLYKWLSPKGKWDWPAVHHLWQSRKGRYTENEDYRLYHGEVCYELRKQSSSPSVSLELLEGDSEIEKPIRMDMQILPREKVKLDGLREHHFLDYKALEFPLTLRTWRDGDRFQPLGMSGTKKLSDYWIDQKMPMAEKDGQLVLESAGEIVALIGHRIDHRFRVQNSTKTIYFVRLK</sequence>
<proteinExistence type="inferred from homology"/>
<dbReference type="PANTHER" id="PTHR43033:SF1">
    <property type="entry name" value="TRNA(ILE)-LYSIDINE SYNTHASE-RELATED"/>
    <property type="match status" value="1"/>
</dbReference>
<keyword evidence="11" id="KW-1185">Reference proteome</keyword>
<dbReference type="Gene3D" id="3.40.50.620">
    <property type="entry name" value="HUPs"/>
    <property type="match status" value="1"/>
</dbReference>
<protein>
    <recommendedName>
        <fullName evidence="8">tRNA(Ile)-lysidine synthase</fullName>
        <ecNumber evidence="8">6.3.4.19</ecNumber>
    </recommendedName>
    <alternativeName>
        <fullName evidence="8">tRNA(Ile)-2-lysyl-cytidine synthase</fullName>
    </alternativeName>
    <alternativeName>
        <fullName evidence="8">tRNA(Ile)-lysidine synthetase</fullName>
    </alternativeName>
</protein>
<dbReference type="KEGG" id="chyd:H4K34_05385"/>
<evidence type="ECO:0000256" key="2">
    <source>
        <dbReference type="ARBA" id="ARBA00022490"/>
    </source>
</evidence>
<dbReference type="EMBL" id="CP060139">
    <property type="protein sequence ID" value="QNR25273.1"/>
    <property type="molecule type" value="Genomic_DNA"/>
</dbReference>
<dbReference type="GO" id="GO:0005737">
    <property type="term" value="C:cytoplasm"/>
    <property type="evidence" value="ECO:0007669"/>
    <property type="project" value="UniProtKB-SubCell"/>
</dbReference>
<dbReference type="RefSeq" id="WP_210759800.1">
    <property type="nucleotide sequence ID" value="NZ_CP060139.1"/>
</dbReference>
<evidence type="ECO:0000313" key="10">
    <source>
        <dbReference type="EMBL" id="QNR25273.1"/>
    </source>
</evidence>
<dbReference type="NCBIfam" id="TIGR02433">
    <property type="entry name" value="lysidine_TilS_C"/>
    <property type="match status" value="1"/>
</dbReference>
<evidence type="ECO:0000256" key="8">
    <source>
        <dbReference type="HAMAP-Rule" id="MF_01161"/>
    </source>
</evidence>
<evidence type="ECO:0000256" key="4">
    <source>
        <dbReference type="ARBA" id="ARBA00022694"/>
    </source>
</evidence>
<evidence type="ECO:0000256" key="3">
    <source>
        <dbReference type="ARBA" id="ARBA00022598"/>
    </source>
</evidence>
<dbReference type="InterPro" id="IPR012094">
    <property type="entry name" value="tRNA_Ile_lys_synt"/>
</dbReference>
<dbReference type="Pfam" id="PF01171">
    <property type="entry name" value="ATP_bind_3"/>
    <property type="match status" value="1"/>
</dbReference>